<evidence type="ECO:0000313" key="2">
    <source>
        <dbReference type="Proteomes" id="UP001202328"/>
    </source>
</evidence>
<feature type="non-terminal residue" evidence="1">
    <location>
        <position position="102"/>
    </location>
</feature>
<feature type="non-terminal residue" evidence="1">
    <location>
        <position position="1"/>
    </location>
</feature>
<evidence type="ECO:0000313" key="1">
    <source>
        <dbReference type="EMBL" id="KAI3875121.1"/>
    </source>
</evidence>
<keyword evidence="2" id="KW-1185">Reference proteome</keyword>
<sequence>FSLFPHFISSPLITCIPRNHRMEIMRSCAFTGPNLLRTPSNLYLPTTAKPILKKYQNSLVVKSLFFWKPPPQPKAFSVNKSSTYYSIVVLLLFNLVQYSPIR</sequence>
<comment type="caution">
    <text evidence="1">The sequence shown here is derived from an EMBL/GenBank/DDBJ whole genome shotgun (WGS) entry which is preliminary data.</text>
</comment>
<dbReference type="EMBL" id="JAJJMB010012638">
    <property type="protein sequence ID" value="KAI3875121.1"/>
    <property type="molecule type" value="Genomic_DNA"/>
</dbReference>
<dbReference type="Proteomes" id="UP001202328">
    <property type="component" value="Unassembled WGS sequence"/>
</dbReference>
<proteinExistence type="predicted"/>
<gene>
    <name evidence="1" type="ORF">MKW98_019694</name>
</gene>
<dbReference type="AlphaFoldDB" id="A0AAD4XAA6"/>
<name>A0AAD4XAA6_9MAGN</name>
<accession>A0AAD4XAA6</accession>
<reference evidence="1" key="1">
    <citation type="submission" date="2022-04" db="EMBL/GenBank/DDBJ databases">
        <title>A functionally conserved STORR gene fusion in Papaver species that diverged 16.8 million years ago.</title>
        <authorList>
            <person name="Catania T."/>
        </authorList>
    </citation>
    <scope>NUCLEOTIDE SEQUENCE</scope>
    <source>
        <strain evidence="1">S-188037</strain>
    </source>
</reference>
<protein>
    <submittedName>
        <fullName evidence="1">Uncharacterized protein</fullName>
    </submittedName>
</protein>
<organism evidence="1 2">
    <name type="scientific">Papaver atlanticum</name>
    <dbReference type="NCBI Taxonomy" id="357466"/>
    <lineage>
        <taxon>Eukaryota</taxon>
        <taxon>Viridiplantae</taxon>
        <taxon>Streptophyta</taxon>
        <taxon>Embryophyta</taxon>
        <taxon>Tracheophyta</taxon>
        <taxon>Spermatophyta</taxon>
        <taxon>Magnoliopsida</taxon>
        <taxon>Ranunculales</taxon>
        <taxon>Papaveraceae</taxon>
        <taxon>Papaveroideae</taxon>
        <taxon>Papaver</taxon>
    </lineage>
</organism>